<dbReference type="PROSITE" id="PS51257">
    <property type="entry name" value="PROKAR_LIPOPROTEIN"/>
    <property type="match status" value="1"/>
</dbReference>
<dbReference type="Proteomes" id="UP000000845">
    <property type="component" value="Chromosome"/>
</dbReference>
<evidence type="ECO:0000256" key="2">
    <source>
        <dbReference type="PIRNR" id="PIRNR036893"/>
    </source>
</evidence>
<feature type="domain" description="Lipocalin/cytosolic fatty-acid binding" evidence="3">
    <location>
        <begin position="32"/>
        <end position="162"/>
    </location>
</feature>
<dbReference type="PANTHER" id="PTHR10612">
    <property type="entry name" value="APOLIPOPROTEIN D"/>
    <property type="match status" value="1"/>
</dbReference>
<dbReference type="InterPro" id="IPR012674">
    <property type="entry name" value="Calycin"/>
</dbReference>
<dbReference type="PROSITE" id="PS00213">
    <property type="entry name" value="LIPOCALIN"/>
    <property type="match status" value="1"/>
</dbReference>
<dbReference type="InterPro" id="IPR022271">
    <property type="entry name" value="Lipocalin_ApoD"/>
</dbReference>
<dbReference type="InterPro" id="IPR047202">
    <property type="entry name" value="Lipocalin_Blc-like_dom"/>
</dbReference>
<organism evidence="4 5">
    <name type="scientific">Sebaldella termitidis (strain ATCC 33386 / NCTC 11300)</name>
    <dbReference type="NCBI Taxonomy" id="526218"/>
    <lineage>
        <taxon>Bacteria</taxon>
        <taxon>Fusobacteriati</taxon>
        <taxon>Fusobacteriota</taxon>
        <taxon>Fusobacteriia</taxon>
        <taxon>Fusobacteriales</taxon>
        <taxon>Leptotrichiaceae</taxon>
        <taxon>Sebaldella</taxon>
    </lineage>
</organism>
<dbReference type="KEGG" id="str:Sterm_3509"/>
<dbReference type="PIRSF" id="PIRSF036893">
    <property type="entry name" value="Lipocalin_ApoD"/>
    <property type="match status" value="1"/>
</dbReference>
<dbReference type="CDD" id="cd19438">
    <property type="entry name" value="lipocalin_Blc-like"/>
    <property type="match status" value="1"/>
</dbReference>
<reference evidence="4 5" key="2">
    <citation type="journal article" date="2010" name="Stand. Genomic Sci.">
        <title>Complete genome sequence of Sebaldella termitidis type strain (NCTC 11300).</title>
        <authorList>
            <person name="Harmon-Smith M."/>
            <person name="Celia L."/>
            <person name="Chertkov O."/>
            <person name="Lapidus A."/>
            <person name="Copeland A."/>
            <person name="Glavina Del Rio T."/>
            <person name="Nolan M."/>
            <person name="Lucas S."/>
            <person name="Tice H."/>
            <person name="Cheng J.F."/>
            <person name="Han C."/>
            <person name="Detter J.C."/>
            <person name="Bruce D."/>
            <person name="Goodwin L."/>
            <person name="Pitluck S."/>
            <person name="Pati A."/>
            <person name="Liolios K."/>
            <person name="Ivanova N."/>
            <person name="Mavromatis K."/>
            <person name="Mikhailova N."/>
            <person name="Chen A."/>
            <person name="Palaniappan K."/>
            <person name="Land M."/>
            <person name="Hauser L."/>
            <person name="Chang Y.J."/>
            <person name="Jeffries C.D."/>
            <person name="Brettin T."/>
            <person name="Goker M."/>
            <person name="Beck B."/>
            <person name="Bristow J."/>
            <person name="Eisen J.A."/>
            <person name="Markowitz V."/>
            <person name="Hugenholtz P."/>
            <person name="Kyrpides N.C."/>
            <person name="Klenk H.P."/>
            <person name="Chen F."/>
        </authorList>
    </citation>
    <scope>NUCLEOTIDE SEQUENCE [LARGE SCALE GENOMIC DNA]</scope>
    <source>
        <strain evidence="5">ATCC 33386 / NCTC 11300</strain>
    </source>
</reference>
<evidence type="ECO:0000256" key="1">
    <source>
        <dbReference type="ARBA" id="ARBA00006889"/>
    </source>
</evidence>
<dbReference type="eggNOG" id="COG3040">
    <property type="taxonomic scope" value="Bacteria"/>
</dbReference>
<reference evidence="5" key="1">
    <citation type="submission" date="2009-09" db="EMBL/GenBank/DDBJ databases">
        <title>The complete chromosome of Sebaldella termitidis ATCC 33386.</title>
        <authorList>
            <consortium name="US DOE Joint Genome Institute (JGI-PGF)"/>
            <person name="Lucas S."/>
            <person name="Copeland A."/>
            <person name="Lapidus A."/>
            <person name="Glavina del Rio T."/>
            <person name="Dalin E."/>
            <person name="Tice H."/>
            <person name="Bruce D."/>
            <person name="Goodwin L."/>
            <person name="Pitluck S."/>
            <person name="Kyrpides N."/>
            <person name="Mavromatis K."/>
            <person name="Ivanova N."/>
            <person name="Mikhailova N."/>
            <person name="Sims D."/>
            <person name="Meincke L."/>
            <person name="Brettin T."/>
            <person name="Detter J.C."/>
            <person name="Han C."/>
            <person name="Larimer F."/>
            <person name="Land M."/>
            <person name="Hauser L."/>
            <person name="Markowitz V."/>
            <person name="Cheng J.F."/>
            <person name="Hugenholtz P."/>
            <person name="Woyke T."/>
            <person name="Wu D."/>
            <person name="Eisen J.A."/>
        </authorList>
    </citation>
    <scope>NUCLEOTIDE SEQUENCE [LARGE SCALE GENOMIC DNA]</scope>
    <source>
        <strain evidence="5">ATCC 33386 / NCTC 11300</strain>
    </source>
</reference>
<dbReference type="EMBL" id="CP001739">
    <property type="protein sequence ID" value="ACZ10344.1"/>
    <property type="molecule type" value="Genomic_DNA"/>
</dbReference>
<evidence type="ECO:0000259" key="3">
    <source>
        <dbReference type="Pfam" id="PF08212"/>
    </source>
</evidence>
<evidence type="ECO:0000313" key="4">
    <source>
        <dbReference type="EMBL" id="ACZ10344.1"/>
    </source>
</evidence>
<keyword evidence="5" id="KW-1185">Reference proteome</keyword>
<comment type="similarity">
    <text evidence="1 2">Belongs to the calycin superfamily. Lipocalin family.</text>
</comment>
<dbReference type="RefSeq" id="WP_012862926.1">
    <property type="nucleotide sequence ID" value="NC_013517.1"/>
</dbReference>
<dbReference type="AlphaFoldDB" id="D1AQT4"/>
<dbReference type="HOGENOM" id="CLU_068449_3_0_0"/>
<dbReference type="PRINTS" id="PR01171">
    <property type="entry name" value="BCTLIPOCALIN"/>
</dbReference>
<dbReference type="Pfam" id="PF08212">
    <property type="entry name" value="Lipocalin_2"/>
    <property type="match status" value="1"/>
</dbReference>
<protein>
    <submittedName>
        <fullName evidence="4">Lipocalin family protein</fullName>
    </submittedName>
</protein>
<dbReference type="InterPro" id="IPR002446">
    <property type="entry name" value="Lipocalin_bac"/>
</dbReference>
<dbReference type="PANTHER" id="PTHR10612:SF34">
    <property type="entry name" value="APOLIPOPROTEIN D"/>
    <property type="match status" value="1"/>
</dbReference>
<sequence length="164" mass="19056">MKNLYIILLLLFVLSCSSNKVELKKLENFNSEKYLGKWYEIARIDNRFEKNLINATAEYSLNEDGSIKVVNKGYDKIKNKEKTAEGKAKIIDNGLLKVYFIPFFGGDYNVLYVDNDYQYAAVGGGTENYLWILSREQTMENDVYKKLVDIAQKRGYNTELLQKF</sequence>
<dbReference type="InterPro" id="IPR022272">
    <property type="entry name" value="Lipocalin_CS"/>
</dbReference>
<dbReference type="InterPro" id="IPR000566">
    <property type="entry name" value="Lipocln_cytosolic_FA-bd_dom"/>
</dbReference>
<gene>
    <name evidence="4" type="ordered locus">Sterm_3509</name>
</gene>
<dbReference type="GO" id="GO:0006950">
    <property type="term" value="P:response to stress"/>
    <property type="evidence" value="ECO:0007669"/>
    <property type="project" value="UniProtKB-ARBA"/>
</dbReference>
<dbReference type="Gene3D" id="2.40.128.20">
    <property type="match status" value="1"/>
</dbReference>
<dbReference type="SUPFAM" id="SSF50814">
    <property type="entry name" value="Lipocalins"/>
    <property type="match status" value="1"/>
</dbReference>
<proteinExistence type="inferred from homology"/>
<evidence type="ECO:0000313" key="5">
    <source>
        <dbReference type="Proteomes" id="UP000000845"/>
    </source>
</evidence>
<name>D1AQT4_SEBTE</name>
<accession>D1AQT4</accession>